<dbReference type="Proteomes" id="UP000271974">
    <property type="component" value="Unassembled WGS sequence"/>
</dbReference>
<feature type="region of interest" description="Disordered" evidence="1">
    <location>
        <begin position="256"/>
        <end position="294"/>
    </location>
</feature>
<evidence type="ECO:0000256" key="1">
    <source>
        <dbReference type="SAM" id="MobiDB-lite"/>
    </source>
</evidence>
<evidence type="ECO:0000313" key="2">
    <source>
        <dbReference type="EMBL" id="RUS89323.1"/>
    </source>
</evidence>
<dbReference type="AlphaFoldDB" id="A0A3S1ADU0"/>
<sequence>MSALYEDAMTSVLAGHIILTPTQPVGDEITRAETTDLLRRKPMFYPGAIASPYIMVLRAYSVCPPGEAREQPVAMVVKALPQCGTLVFCLLRQAGATPIAKGAESVEEDIEIDVVEVEENQDSDIDIEGEDEVDGQIQHSSVVNPDREKGNAGGHFSRQEDGRWFSRHKPPKGTSCELEKQIEGTGGCDDMEVTDRRLNAVAESERKGEIIPQTHSARMKSLSPDVIMADVSKMESRAQEINRPVESVRVQHFAQVVRSETSRSADVAPREAESIASTARDKRRKSDTIWSPWK</sequence>
<reference evidence="2 3" key="1">
    <citation type="submission" date="2019-01" db="EMBL/GenBank/DDBJ databases">
        <title>A draft genome assembly of the solar-powered sea slug Elysia chlorotica.</title>
        <authorList>
            <person name="Cai H."/>
            <person name="Li Q."/>
            <person name="Fang X."/>
            <person name="Li J."/>
            <person name="Curtis N.E."/>
            <person name="Altenburger A."/>
            <person name="Shibata T."/>
            <person name="Feng M."/>
            <person name="Maeda T."/>
            <person name="Schwartz J.A."/>
            <person name="Shigenobu S."/>
            <person name="Lundholm N."/>
            <person name="Nishiyama T."/>
            <person name="Yang H."/>
            <person name="Hasebe M."/>
            <person name="Li S."/>
            <person name="Pierce S.K."/>
            <person name="Wang J."/>
        </authorList>
    </citation>
    <scope>NUCLEOTIDE SEQUENCE [LARGE SCALE GENOMIC DNA]</scope>
    <source>
        <strain evidence="2">EC2010</strain>
        <tissue evidence="2">Whole organism of an adult</tissue>
    </source>
</reference>
<name>A0A3S1ADU0_ELYCH</name>
<evidence type="ECO:0000313" key="3">
    <source>
        <dbReference type="Proteomes" id="UP000271974"/>
    </source>
</evidence>
<dbReference type="EMBL" id="RQTK01000059">
    <property type="protein sequence ID" value="RUS89323.1"/>
    <property type="molecule type" value="Genomic_DNA"/>
</dbReference>
<feature type="region of interest" description="Disordered" evidence="1">
    <location>
        <begin position="143"/>
        <end position="175"/>
    </location>
</feature>
<protein>
    <submittedName>
        <fullName evidence="2">Uncharacterized protein</fullName>
    </submittedName>
</protein>
<dbReference type="OrthoDB" id="10649058at2759"/>
<gene>
    <name evidence="2" type="ORF">EGW08_002930</name>
</gene>
<organism evidence="2 3">
    <name type="scientific">Elysia chlorotica</name>
    <name type="common">Eastern emerald elysia</name>
    <name type="synonym">Sea slug</name>
    <dbReference type="NCBI Taxonomy" id="188477"/>
    <lineage>
        <taxon>Eukaryota</taxon>
        <taxon>Metazoa</taxon>
        <taxon>Spiralia</taxon>
        <taxon>Lophotrochozoa</taxon>
        <taxon>Mollusca</taxon>
        <taxon>Gastropoda</taxon>
        <taxon>Heterobranchia</taxon>
        <taxon>Euthyneura</taxon>
        <taxon>Panpulmonata</taxon>
        <taxon>Sacoglossa</taxon>
        <taxon>Placobranchoidea</taxon>
        <taxon>Plakobranchidae</taxon>
        <taxon>Elysia</taxon>
    </lineage>
</organism>
<keyword evidence="3" id="KW-1185">Reference proteome</keyword>
<accession>A0A3S1ADU0</accession>
<feature type="compositionally biased region" description="Basic and acidic residues" evidence="1">
    <location>
        <begin position="260"/>
        <end position="273"/>
    </location>
</feature>
<proteinExistence type="predicted"/>
<comment type="caution">
    <text evidence="2">The sequence shown here is derived from an EMBL/GenBank/DDBJ whole genome shotgun (WGS) entry which is preliminary data.</text>
</comment>